<proteinExistence type="predicted"/>
<dbReference type="EMBL" id="JACHFW010000001">
    <property type="protein sequence ID" value="MBB5262991.1"/>
    <property type="molecule type" value="Genomic_DNA"/>
</dbReference>
<dbReference type="InterPro" id="IPR006683">
    <property type="entry name" value="Thioestr_dom"/>
</dbReference>
<name>A0A7W8M475_9FIRM</name>
<comment type="caution">
    <text evidence="3">The sequence shown here is derived from an EMBL/GenBank/DDBJ whole genome shotgun (WGS) entry which is preliminary data.</text>
</comment>
<keyword evidence="4" id="KW-1185">Reference proteome</keyword>
<dbReference type="Gene3D" id="3.10.129.10">
    <property type="entry name" value="Hotdog Thioesterase"/>
    <property type="match status" value="1"/>
</dbReference>
<dbReference type="InterPro" id="IPR029069">
    <property type="entry name" value="HotDog_dom_sf"/>
</dbReference>
<dbReference type="PANTHER" id="PTHR42856">
    <property type="entry name" value="ACYL-COENZYME A THIOESTERASE PAAI"/>
    <property type="match status" value="1"/>
</dbReference>
<keyword evidence="1 3" id="KW-0378">Hydrolase</keyword>
<protein>
    <submittedName>
        <fullName evidence="3">Acyl-CoA thioesterase</fullName>
        <ecNumber evidence="3">3.1.2.-</ecNumber>
    </submittedName>
</protein>
<dbReference type="SUPFAM" id="SSF54637">
    <property type="entry name" value="Thioesterase/thiol ester dehydrase-isomerase"/>
    <property type="match status" value="1"/>
</dbReference>
<dbReference type="RefSeq" id="WP_183770226.1">
    <property type="nucleotide sequence ID" value="NZ_CAWVEG010000054.1"/>
</dbReference>
<reference evidence="3 4" key="1">
    <citation type="submission" date="2020-08" db="EMBL/GenBank/DDBJ databases">
        <title>Genomic Encyclopedia of Type Strains, Phase IV (KMG-IV): sequencing the most valuable type-strain genomes for metagenomic binning, comparative biology and taxonomic classification.</title>
        <authorList>
            <person name="Goeker M."/>
        </authorList>
    </citation>
    <scope>NUCLEOTIDE SEQUENCE [LARGE SCALE GENOMIC DNA]</scope>
    <source>
        <strain evidence="3 4">DSM 106146</strain>
    </source>
</reference>
<dbReference type="CDD" id="cd03443">
    <property type="entry name" value="PaaI_thioesterase"/>
    <property type="match status" value="1"/>
</dbReference>
<dbReference type="Pfam" id="PF03061">
    <property type="entry name" value="4HBT"/>
    <property type="match status" value="1"/>
</dbReference>
<dbReference type="AlphaFoldDB" id="A0A7W8M475"/>
<dbReference type="GO" id="GO:0016289">
    <property type="term" value="F:acyl-CoA hydrolase activity"/>
    <property type="evidence" value="ECO:0007669"/>
    <property type="project" value="UniProtKB-ARBA"/>
</dbReference>
<dbReference type="NCBIfam" id="TIGR00369">
    <property type="entry name" value="unchar_dom_1"/>
    <property type="match status" value="1"/>
</dbReference>
<sequence length="132" mass="14056">MTKEEIKARVESNGFAKHIGIEILEADQGHAAGRIVLAPIHGNPIGSIHGGCIFTLVDTIAGTAFVSTGKSCTTLSSNIDFLNAAIKSKVLTARAEPVRIGNHIAVFDVRVTDERNVLIARASVTFYVLNSK</sequence>
<dbReference type="Proteomes" id="UP000543642">
    <property type="component" value="Unassembled WGS sequence"/>
</dbReference>
<accession>A0A7W8M475</accession>
<evidence type="ECO:0000256" key="1">
    <source>
        <dbReference type="ARBA" id="ARBA00022801"/>
    </source>
</evidence>
<dbReference type="EC" id="3.1.2.-" evidence="3"/>
<organism evidence="3 4">
    <name type="scientific">Catenibacillus scindens</name>
    <dbReference type="NCBI Taxonomy" id="673271"/>
    <lineage>
        <taxon>Bacteria</taxon>
        <taxon>Bacillati</taxon>
        <taxon>Bacillota</taxon>
        <taxon>Clostridia</taxon>
        <taxon>Lachnospirales</taxon>
        <taxon>Lachnospiraceae</taxon>
        <taxon>Catenibacillus</taxon>
    </lineage>
</organism>
<feature type="domain" description="Thioesterase" evidence="2">
    <location>
        <begin position="46"/>
        <end position="119"/>
    </location>
</feature>
<evidence type="ECO:0000313" key="4">
    <source>
        <dbReference type="Proteomes" id="UP000543642"/>
    </source>
</evidence>
<gene>
    <name evidence="3" type="ORF">HNP82_000085</name>
</gene>
<evidence type="ECO:0000259" key="2">
    <source>
        <dbReference type="Pfam" id="PF03061"/>
    </source>
</evidence>
<evidence type="ECO:0000313" key="3">
    <source>
        <dbReference type="EMBL" id="MBB5262991.1"/>
    </source>
</evidence>
<dbReference type="InterPro" id="IPR052723">
    <property type="entry name" value="Acyl-CoA_thioesterase_PaaI"/>
</dbReference>
<dbReference type="PANTHER" id="PTHR42856:SF1">
    <property type="entry name" value="ACYL-COENZYME A THIOESTERASE PAAI"/>
    <property type="match status" value="1"/>
</dbReference>
<dbReference type="InterPro" id="IPR003736">
    <property type="entry name" value="PAAI_dom"/>
</dbReference>